<comment type="similarity">
    <text evidence="3">Belongs to the CDP-alcohol phosphatidyltransferase class-I family.</text>
</comment>
<reference evidence="16" key="1">
    <citation type="submission" date="2019-08" db="EMBL/GenBank/DDBJ databases">
        <authorList>
            <person name="Kucharzyk K."/>
            <person name="Murdoch R.W."/>
            <person name="Higgins S."/>
            <person name="Loffler F."/>
        </authorList>
    </citation>
    <scope>NUCLEOTIDE SEQUENCE</scope>
</reference>
<feature type="transmembrane region" description="Helical" evidence="15">
    <location>
        <begin position="5"/>
        <end position="24"/>
    </location>
</feature>
<evidence type="ECO:0000256" key="2">
    <source>
        <dbReference type="ARBA" id="ARBA00004127"/>
    </source>
</evidence>
<evidence type="ECO:0000256" key="3">
    <source>
        <dbReference type="ARBA" id="ARBA00010441"/>
    </source>
</evidence>
<sequence>MSKRWIPNMLTVFNLFAGIMAILLAFMEDWFVAAGLILCAALFDSLDGRIARRLNVASEFGKQLDSLADLVSFGMAPSIIAYLLNFTNVGWSGYLLAALFPICGALRLARFNTVSFVGHYLGLPITAAGPILAGTALVGGNFPFELNALVLVTLSALMVSTIKLPKI</sequence>
<evidence type="ECO:0000256" key="7">
    <source>
        <dbReference type="ARBA" id="ARBA00022679"/>
    </source>
</evidence>
<dbReference type="GO" id="GO:0012505">
    <property type="term" value="C:endomembrane system"/>
    <property type="evidence" value="ECO:0007669"/>
    <property type="project" value="UniProtKB-SubCell"/>
</dbReference>
<name>A0A644UDR5_9ZZZZ</name>
<dbReference type="InterPro" id="IPR043130">
    <property type="entry name" value="CDP-OH_PTrfase_TM_dom"/>
</dbReference>
<dbReference type="InterPro" id="IPR050324">
    <property type="entry name" value="CDP-alcohol_PTase-I"/>
</dbReference>
<organism evidence="16">
    <name type="scientific">bioreactor metagenome</name>
    <dbReference type="NCBI Taxonomy" id="1076179"/>
    <lineage>
        <taxon>unclassified sequences</taxon>
        <taxon>metagenomes</taxon>
        <taxon>ecological metagenomes</taxon>
    </lineage>
</organism>
<keyword evidence="12" id="KW-0594">Phospholipid biosynthesis</keyword>
<dbReference type="InterPro" id="IPR000462">
    <property type="entry name" value="CDP-OH_P_trans"/>
</dbReference>
<gene>
    <name evidence="16" type="ORF">SDC9_22895</name>
</gene>
<accession>A0A644UDR5</accession>
<keyword evidence="10" id="KW-0443">Lipid metabolism</keyword>
<dbReference type="EMBL" id="VSSQ01000103">
    <property type="protein sequence ID" value="MPL77044.1"/>
    <property type="molecule type" value="Genomic_DNA"/>
</dbReference>
<evidence type="ECO:0000256" key="1">
    <source>
        <dbReference type="ARBA" id="ARBA00000287"/>
    </source>
</evidence>
<dbReference type="PANTHER" id="PTHR14269:SF61">
    <property type="entry name" value="CDP-DIACYLGLYCEROL--SERINE O-PHOSPHATIDYLTRANSFERASE"/>
    <property type="match status" value="1"/>
</dbReference>
<feature type="transmembrane region" description="Helical" evidence="15">
    <location>
        <begin position="91"/>
        <end position="109"/>
    </location>
</feature>
<dbReference type="Pfam" id="PF01066">
    <property type="entry name" value="CDP-OH_P_transf"/>
    <property type="match status" value="1"/>
</dbReference>
<evidence type="ECO:0000256" key="10">
    <source>
        <dbReference type="ARBA" id="ARBA00023098"/>
    </source>
</evidence>
<dbReference type="GO" id="GO:0016020">
    <property type="term" value="C:membrane"/>
    <property type="evidence" value="ECO:0007669"/>
    <property type="project" value="InterPro"/>
</dbReference>
<keyword evidence="9 15" id="KW-1133">Transmembrane helix</keyword>
<dbReference type="AlphaFoldDB" id="A0A644UDR5"/>
<keyword evidence="8 15" id="KW-0812">Transmembrane</keyword>
<evidence type="ECO:0000256" key="13">
    <source>
        <dbReference type="ARBA" id="ARBA00023264"/>
    </source>
</evidence>
<evidence type="ECO:0000256" key="11">
    <source>
        <dbReference type="ARBA" id="ARBA00023136"/>
    </source>
</evidence>
<keyword evidence="13" id="KW-1208">Phospholipid metabolism</keyword>
<keyword evidence="6" id="KW-0444">Lipid biosynthesis</keyword>
<protein>
    <recommendedName>
        <fullName evidence="5">CDP-diacylglycerol--serine O-phosphatidyltransferase</fullName>
        <ecNumber evidence="4">2.7.8.8</ecNumber>
    </recommendedName>
    <alternativeName>
        <fullName evidence="14">Phosphatidylserine synthase</fullName>
    </alternativeName>
</protein>
<dbReference type="InterPro" id="IPR048254">
    <property type="entry name" value="CDP_ALCOHOL_P_TRANSF_CS"/>
</dbReference>
<evidence type="ECO:0000256" key="14">
    <source>
        <dbReference type="ARBA" id="ARBA00032361"/>
    </source>
</evidence>
<evidence type="ECO:0000256" key="9">
    <source>
        <dbReference type="ARBA" id="ARBA00022989"/>
    </source>
</evidence>
<dbReference type="Gene3D" id="1.20.120.1760">
    <property type="match status" value="1"/>
</dbReference>
<evidence type="ECO:0000313" key="16">
    <source>
        <dbReference type="EMBL" id="MPL77044.1"/>
    </source>
</evidence>
<evidence type="ECO:0000256" key="4">
    <source>
        <dbReference type="ARBA" id="ARBA00013174"/>
    </source>
</evidence>
<comment type="subcellular location">
    <subcellularLocation>
        <location evidence="2">Endomembrane system</location>
        <topology evidence="2">Multi-pass membrane protein</topology>
    </subcellularLocation>
</comment>
<keyword evidence="7" id="KW-0808">Transferase</keyword>
<dbReference type="PANTHER" id="PTHR14269">
    <property type="entry name" value="CDP-DIACYLGLYCEROL--GLYCEROL-3-PHOSPHATE 3-PHOSPHATIDYLTRANSFERASE-RELATED"/>
    <property type="match status" value="1"/>
</dbReference>
<dbReference type="GO" id="GO:0008654">
    <property type="term" value="P:phospholipid biosynthetic process"/>
    <property type="evidence" value="ECO:0007669"/>
    <property type="project" value="UniProtKB-KW"/>
</dbReference>
<evidence type="ECO:0000256" key="15">
    <source>
        <dbReference type="SAM" id="Phobius"/>
    </source>
</evidence>
<keyword evidence="11 15" id="KW-0472">Membrane</keyword>
<feature type="transmembrane region" description="Helical" evidence="15">
    <location>
        <begin position="121"/>
        <end position="140"/>
    </location>
</feature>
<dbReference type="PROSITE" id="PS00379">
    <property type="entry name" value="CDP_ALCOHOL_P_TRANSF"/>
    <property type="match status" value="1"/>
</dbReference>
<feature type="transmembrane region" description="Helical" evidence="15">
    <location>
        <begin position="146"/>
        <end position="164"/>
    </location>
</feature>
<evidence type="ECO:0000256" key="5">
    <source>
        <dbReference type="ARBA" id="ARBA00017171"/>
    </source>
</evidence>
<dbReference type="EC" id="2.7.8.8" evidence="4"/>
<dbReference type="InterPro" id="IPR004533">
    <property type="entry name" value="CDP-diaglyc--ser_O-PTrfase"/>
</dbReference>
<proteinExistence type="inferred from homology"/>
<comment type="caution">
    <text evidence="16">The sequence shown here is derived from an EMBL/GenBank/DDBJ whole genome shotgun (WGS) entry which is preliminary data.</text>
</comment>
<dbReference type="GO" id="GO:0003882">
    <property type="term" value="F:CDP-diacylglycerol-serine O-phosphatidyltransferase activity"/>
    <property type="evidence" value="ECO:0007669"/>
    <property type="project" value="UniProtKB-EC"/>
</dbReference>
<evidence type="ECO:0000256" key="12">
    <source>
        <dbReference type="ARBA" id="ARBA00023209"/>
    </source>
</evidence>
<evidence type="ECO:0000256" key="8">
    <source>
        <dbReference type="ARBA" id="ARBA00022692"/>
    </source>
</evidence>
<dbReference type="NCBIfam" id="TIGR00473">
    <property type="entry name" value="pssA"/>
    <property type="match status" value="1"/>
</dbReference>
<comment type="catalytic activity">
    <reaction evidence="1">
        <text>a CDP-1,2-diacyl-sn-glycerol + L-serine = a 1,2-diacyl-sn-glycero-3-phospho-L-serine + CMP + H(+)</text>
        <dbReference type="Rhea" id="RHEA:16913"/>
        <dbReference type="ChEBI" id="CHEBI:15378"/>
        <dbReference type="ChEBI" id="CHEBI:33384"/>
        <dbReference type="ChEBI" id="CHEBI:57262"/>
        <dbReference type="ChEBI" id="CHEBI:58332"/>
        <dbReference type="ChEBI" id="CHEBI:60377"/>
        <dbReference type="EC" id="2.7.8.8"/>
    </reaction>
</comment>
<evidence type="ECO:0000256" key="6">
    <source>
        <dbReference type="ARBA" id="ARBA00022516"/>
    </source>
</evidence>